<feature type="transmembrane region" description="Helical" evidence="4">
    <location>
        <begin position="306"/>
        <end position="328"/>
    </location>
</feature>
<dbReference type="EMBL" id="LIIK01000052">
    <property type="protein sequence ID" value="KQM08254.1"/>
    <property type="molecule type" value="Genomic_DNA"/>
</dbReference>
<keyword evidence="4" id="KW-1133">Transmembrane helix</keyword>
<sequence length="620" mass="67696">MNHISMVAGGMAAGMVLVLIAIFGYWLIQSELELQHRRLEEAVRGLSASLQSQCLRDAAYAEALAAMSGPVYDAPALRIPFVQMGRCVVERLPELMAVGIVFEPQKADSGFIGHPWSEYDGRYIPYIYHDRRENRVLEDTCLNHYYPDREGGWYYPTLRDGKLMATDAYKEVMPGGDSVYMLTLASPVRSADGQVRGVASTDMDVDAMMRSVENFEALGGAVRLHFYAASGALLASNGQGRALREEEYQRVRRQAVELDMHQVQNEEVGECLVVAVPIHLAPGSRPMVAVASVDRQAFLLPIYSRLGWVVFFSCIMLALSGIIGSYLLHKQLAPLKRVQHTAGEITQGNLAMDINAAIGESRYIEIQSIRESFMAMRDSLHDIIARIEESAQVLKTQSTHFANSAGSVSRSAVGQMQVVDSIKGQSAVAASVVTAVNSTTDMVTDAQQKLSGIFSQVYLGLEQNLSEGRKMQDGSTKLISLARQTNILALNAAVEASRAGREGAGFAVIATQIRNLADESSRIAKGMLTLADDNMRTATELDNHSKTLQEVFQQLSEAGQQLGDEMVRMQAAVKTLDGELGTMQENAHEGAAVSEQFSASSGQLVHTAEVLQQSVQHFKL</sequence>
<feature type="domain" description="Methyl-accepting transducer" evidence="5">
    <location>
        <begin position="372"/>
        <end position="605"/>
    </location>
</feature>
<dbReference type="Gene3D" id="1.10.287.950">
    <property type="entry name" value="Methyl-accepting chemotaxis protein"/>
    <property type="match status" value="1"/>
</dbReference>
<name>A0A0Q4AWP1_9BACT</name>
<keyword evidence="3" id="KW-0807">Transducer</keyword>
<evidence type="ECO:0000259" key="5">
    <source>
        <dbReference type="PROSITE" id="PS50111"/>
    </source>
</evidence>
<dbReference type="STRING" id="1702214.AL399_08415"/>
<evidence type="ECO:0000256" key="2">
    <source>
        <dbReference type="ARBA" id="ARBA00029447"/>
    </source>
</evidence>
<evidence type="ECO:0000256" key="4">
    <source>
        <dbReference type="SAM" id="Phobius"/>
    </source>
</evidence>
<dbReference type="Gene3D" id="6.10.340.10">
    <property type="match status" value="1"/>
</dbReference>
<feature type="domain" description="HAMP" evidence="6">
    <location>
        <begin position="329"/>
        <end position="385"/>
    </location>
</feature>
<dbReference type="PATRIC" id="fig|1702214.3.peg.1781"/>
<dbReference type="Pfam" id="PF00015">
    <property type="entry name" value="MCPsignal"/>
    <property type="match status" value="1"/>
</dbReference>
<dbReference type="PANTHER" id="PTHR43531:SF11">
    <property type="entry name" value="METHYL-ACCEPTING CHEMOTAXIS PROTEIN 3"/>
    <property type="match status" value="1"/>
</dbReference>
<dbReference type="GO" id="GO:0004888">
    <property type="term" value="F:transmembrane signaling receptor activity"/>
    <property type="evidence" value="ECO:0007669"/>
    <property type="project" value="TreeGrafter"/>
</dbReference>
<dbReference type="GO" id="GO:0006935">
    <property type="term" value="P:chemotaxis"/>
    <property type="evidence" value="ECO:0007669"/>
    <property type="project" value="UniProtKB-KW"/>
</dbReference>
<keyword evidence="1" id="KW-0145">Chemotaxis</keyword>
<organism evidence="7 8">
    <name type="scientific">Candidatus [Bacteroides] periocalifornicus</name>
    <dbReference type="NCBI Taxonomy" id="1702214"/>
    <lineage>
        <taxon>Bacteria</taxon>
        <taxon>Pseudomonadati</taxon>
        <taxon>Bacteroidota</taxon>
    </lineage>
</organism>
<reference evidence="7" key="1">
    <citation type="submission" date="2015-08" db="EMBL/GenBank/DDBJ databases">
        <title>Candidatus Bacteriodes Periocalifornicus.</title>
        <authorList>
            <person name="McLean J.S."/>
            <person name="Kelley S."/>
        </authorList>
    </citation>
    <scope>NUCLEOTIDE SEQUENCE [LARGE SCALE GENOMIC DNA]</scope>
    <source>
        <strain evidence="7">12B</strain>
    </source>
</reference>
<dbReference type="PROSITE" id="PS50111">
    <property type="entry name" value="CHEMOTAXIS_TRANSDUC_2"/>
    <property type="match status" value="1"/>
</dbReference>
<keyword evidence="4" id="KW-0472">Membrane</keyword>
<dbReference type="InterPro" id="IPR004089">
    <property type="entry name" value="MCPsignal_dom"/>
</dbReference>
<comment type="similarity">
    <text evidence="2">Belongs to the methyl-accepting chemotaxis (MCP) protein family.</text>
</comment>
<evidence type="ECO:0000259" key="6">
    <source>
        <dbReference type="PROSITE" id="PS50885"/>
    </source>
</evidence>
<dbReference type="CDD" id="cd12913">
    <property type="entry name" value="PDC1_MCP_like"/>
    <property type="match status" value="1"/>
</dbReference>
<evidence type="ECO:0000256" key="1">
    <source>
        <dbReference type="ARBA" id="ARBA00022500"/>
    </source>
</evidence>
<evidence type="ECO:0000313" key="8">
    <source>
        <dbReference type="Proteomes" id="UP000054172"/>
    </source>
</evidence>
<evidence type="ECO:0000313" key="7">
    <source>
        <dbReference type="EMBL" id="KQM08254.1"/>
    </source>
</evidence>
<evidence type="ECO:0008006" key="9">
    <source>
        <dbReference type="Google" id="ProtNLM"/>
    </source>
</evidence>
<comment type="caution">
    <text evidence="7">The sequence shown here is derived from an EMBL/GenBank/DDBJ whole genome shotgun (WGS) entry which is preliminary data.</text>
</comment>
<dbReference type="Proteomes" id="UP000054172">
    <property type="component" value="Unassembled WGS sequence"/>
</dbReference>
<gene>
    <name evidence="7" type="ORF">AL399_08415</name>
</gene>
<dbReference type="AlphaFoldDB" id="A0A0Q4AWP1"/>
<dbReference type="Gene3D" id="3.30.450.20">
    <property type="entry name" value="PAS domain"/>
    <property type="match status" value="1"/>
</dbReference>
<dbReference type="InterPro" id="IPR003660">
    <property type="entry name" value="HAMP_dom"/>
</dbReference>
<dbReference type="SMART" id="SM00283">
    <property type="entry name" value="MA"/>
    <property type="match status" value="1"/>
</dbReference>
<dbReference type="GO" id="GO:0005886">
    <property type="term" value="C:plasma membrane"/>
    <property type="evidence" value="ECO:0007669"/>
    <property type="project" value="TreeGrafter"/>
</dbReference>
<proteinExistence type="inferred from homology"/>
<keyword evidence="4" id="KW-0812">Transmembrane</keyword>
<dbReference type="SUPFAM" id="SSF58104">
    <property type="entry name" value="Methyl-accepting chemotaxis protein (MCP) signaling domain"/>
    <property type="match status" value="1"/>
</dbReference>
<protein>
    <recommendedName>
        <fullName evidence="9">Chemotaxis protein</fullName>
    </recommendedName>
</protein>
<evidence type="ECO:0000256" key="3">
    <source>
        <dbReference type="PROSITE-ProRule" id="PRU00284"/>
    </source>
</evidence>
<keyword evidence="8" id="KW-1185">Reference proteome</keyword>
<dbReference type="PANTHER" id="PTHR43531">
    <property type="entry name" value="PROTEIN ICFG"/>
    <property type="match status" value="1"/>
</dbReference>
<feature type="transmembrane region" description="Helical" evidence="4">
    <location>
        <begin position="6"/>
        <end position="28"/>
    </location>
</feature>
<dbReference type="PROSITE" id="PS50885">
    <property type="entry name" value="HAMP"/>
    <property type="match status" value="1"/>
</dbReference>
<accession>A0A0Q4AWP1</accession>
<dbReference type="GO" id="GO:0007165">
    <property type="term" value="P:signal transduction"/>
    <property type="evidence" value="ECO:0007669"/>
    <property type="project" value="UniProtKB-KW"/>
</dbReference>
<dbReference type="InterPro" id="IPR051310">
    <property type="entry name" value="MCP_chemotaxis"/>
</dbReference>